<gene>
    <name evidence="1" type="ORF">Cylst_4560</name>
</gene>
<dbReference type="RefSeq" id="WP_015209876.1">
    <property type="nucleotide sequence ID" value="NC_019757.1"/>
</dbReference>
<dbReference type="Proteomes" id="UP000010475">
    <property type="component" value="Chromosome"/>
</dbReference>
<keyword evidence="2" id="KW-1185">Reference proteome</keyword>
<protein>
    <submittedName>
        <fullName evidence="1">Uncharacterized protein</fullName>
    </submittedName>
</protein>
<dbReference type="EMBL" id="CP003642">
    <property type="protein sequence ID" value="AFZ26637.1"/>
    <property type="molecule type" value="Genomic_DNA"/>
</dbReference>
<dbReference type="eggNOG" id="ENOG502ZWJB">
    <property type="taxonomic scope" value="Bacteria"/>
</dbReference>
<organism evidence="1 2">
    <name type="scientific">Cylindrospermum stagnale PCC 7417</name>
    <dbReference type="NCBI Taxonomy" id="56107"/>
    <lineage>
        <taxon>Bacteria</taxon>
        <taxon>Bacillati</taxon>
        <taxon>Cyanobacteriota</taxon>
        <taxon>Cyanophyceae</taxon>
        <taxon>Nostocales</taxon>
        <taxon>Nostocaceae</taxon>
        <taxon>Cylindrospermum</taxon>
    </lineage>
</organism>
<dbReference type="STRING" id="56107.Cylst_4560"/>
<evidence type="ECO:0000313" key="1">
    <source>
        <dbReference type="EMBL" id="AFZ26637.1"/>
    </source>
</evidence>
<evidence type="ECO:0000313" key="2">
    <source>
        <dbReference type="Proteomes" id="UP000010475"/>
    </source>
</evidence>
<name>K9X4Q9_9NOST</name>
<reference evidence="1 2" key="1">
    <citation type="submission" date="2012-06" db="EMBL/GenBank/DDBJ databases">
        <title>Finished chromosome of genome of Cylindrospermum stagnale PCC 7417.</title>
        <authorList>
            <consortium name="US DOE Joint Genome Institute"/>
            <person name="Gugger M."/>
            <person name="Coursin T."/>
            <person name="Rippka R."/>
            <person name="Tandeau De Marsac N."/>
            <person name="Huntemann M."/>
            <person name="Wei C.-L."/>
            <person name="Han J."/>
            <person name="Detter J.C."/>
            <person name="Han C."/>
            <person name="Tapia R."/>
            <person name="Chen A."/>
            <person name="Kyrpides N."/>
            <person name="Mavromatis K."/>
            <person name="Markowitz V."/>
            <person name="Szeto E."/>
            <person name="Ivanova N."/>
            <person name="Pagani I."/>
            <person name="Pati A."/>
            <person name="Goodwin L."/>
            <person name="Nordberg H.P."/>
            <person name="Cantor M.N."/>
            <person name="Hua S.X."/>
            <person name="Woyke T."/>
            <person name="Kerfeld C.A."/>
        </authorList>
    </citation>
    <scope>NUCLEOTIDE SEQUENCE [LARGE SCALE GENOMIC DNA]</scope>
    <source>
        <strain evidence="1 2">PCC 7417</strain>
    </source>
</reference>
<dbReference type="KEGG" id="csg:Cylst_4560"/>
<dbReference type="HOGENOM" id="CLU_1861887_0_0_3"/>
<sequence length="137" mass="15511">MKISLPIPLTIFILLFPLILAMGGWFSRDYILAASFFMGFQNAKTNDVKCGNLLQILRVSPEASLTSVVQQTYPNRQYKVKRGTLLWNKYAVAELKETTESVTSQKEWQGSNLEVVLFKKESNGNLQVIYSCEKLLG</sequence>
<dbReference type="AlphaFoldDB" id="K9X4Q9"/>
<proteinExistence type="predicted"/>
<accession>K9X4Q9</accession>